<feature type="compositionally biased region" description="Acidic residues" evidence="1">
    <location>
        <begin position="107"/>
        <end position="117"/>
    </location>
</feature>
<protein>
    <submittedName>
        <fullName evidence="3">Uncharacterized protein LOC116941427</fullName>
    </submittedName>
</protein>
<keyword evidence="2" id="KW-1185">Reference proteome</keyword>
<reference evidence="3" key="1">
    <citation type="submission" date="2025-08" db="UniProtKB">
        <authorList>
            <consortium name="RefSeq"/>
        </authorList>
    </citation>
    <scope>IDENTIFICATION</scope>
    <source>
        <tissue evidence="3">Sperm</tissue>
    </source>
</reference>
<evidence type="ECO:0000256" key="1">
    <source>
        <dbReference type="SAM" id="MobiDB-lite"/>
    </source>
</evidence>
<dbReference type="AlphaFoldDB" id="A0AAJ7WSK5"/>
<feature type="region of interest" description="Disordered" evidence="1">
    <location>
        <begin position="702"/>
        <end position="751"/>
    </location>
</feature>
<dbReference type="GeneID" id="116941427"/>
<feature type="region of interest" description="Disordered" evidence="1">
    <location>
        <begin position="186"/>
        <end position="210"/>
    </location>
</feature>
<feature type="region of interest" description="Disordered" evidence="1">
    <location>
        <begin position="995"/>
        <end position="1022"/>
    </location>
</feature>
<evidence type="ECO:0000313" key="3">
    <source>
        <dbReference type="RefSeq" id="XP_032808415.1"/>
    </source>
</evidence>
<feature type="region of interest" description="Disordered" evidence="1">
    <location>
        <begin position="482"/>
        <end position="542"/>
    </location>
</feature>
<accession>A0AAJ7WSK5</accession>
<dbReference type="Proteomes" id="UP001318040">
    <property type="component" value="Chromosome 11"/>
</dbReference>
<feature type="compositionally biased region" description="Basic and acidic residues" evidence="1">
    <location>
        <begin position="408"/>
        <end position="425"/>
    </location>
</feature>
<feature type="compositionally biased region" description="Low complexity" evidence="1">
    <location>
        <begin position="707"/>
        <end position="726"/>
    </location>
</feature>
<feature type="compositionally biased region" description="Basic and acidic residues" evidence="1">
    <location>
        <begin position="125"/>
        <end position="166"/>
    </location>
</feature>
<dbReference type="KEGG" id="pmrn:116941427"/>
<feature type="compositionally biased region" description="Gly residues" evidence="1">
    <location>
        <begin position="510"/>
        <end position="542"/>
    </location>
</feature>
<feature type="region of interest" description="Disordered" evidence="1">
    <location>
        <begin position="408"/>
        <end position="434"/>
    </location>
</feature>
<name>A0AAJ7WSK5_PETMA</name>
<organism evidence="2 3">
    <name type="scientific">Petromyzon marinus</name>
    <name type="common">Sea lamprey</name>
    <dbReference type="NCBI Taxonomy" id="7757"/>
    <lineage>
        <taxon>Eukaryota</taxon>
        <taxon>Metazoa</taxon>
        <taxon>Chordata</taxon>
        <taxon>Craniata</taxon>
        <taxon>Vertebrata</taxon>
        <taxon>Cyclostomata</taxon>
        <taxon>Hyperoartia</taxon>
        <taxon>Petromyzontiformes</taxon>
        <taxon>Petromyzontidae</taxon>
        <taxon>Petromyzon</taxon>
    </lineage>
</organism>
<proteinExistence type="predicted"/>
<feature type="region of interest" description="Disordered" evidence="1">
    <location>
        <begin position="934"/>
        <end position="967"/>
    </location>
</feature>
<feature type="compositionally biased region" description="Low complexity" evidence="1">
    <location>
        <begin position="735"/>
        <end position="751"/>
    </location>
</feature>
<feature type="region of interest" description="Disordered" evidence="1">
    <location>
        <begin position="588"/>
        <end position="675"/>
    </location>
</feature>
<feature type="compositionally biased region" description="Gly residues" evidence="1">
    <location>
        <begin position="588"/>
        <end position="606"/>
    </location>
</feature>
<feature type="compositionally biased region" description="Basic and acidic residues" evidence="1">
    <location>
        <begin position="83"/>
        <end position="99"/>
    </location>
</feature>
<feature type="compositionally biased region" description="Basic and acidic residues" evidence="1">
    <location>
        <begin position="201"/>
        <end position="210"/>
    </location>
</feature>
<feature type="region of interest" description="Disordered" evidence="1">
    <location>
        <begin position="1"/>
        <end position="172"/>
    </location>
</feature>
<gene>
    <name evidence="3" type="primary">LOC116941427</name>
</gene>
<evidence type="ECO:0000313" key="2">
    <source>
        <dbReference type="Proteomes" id="UP001318040"/>
    </source>
</evidence>
<sequence length="1117" mass="117366">MHRPPKLATFGNVRRPPSHMAPGGPSSWGHPSQRPCPGGFRRSGSPPWKMARVEEEPHAMHRRYEQGEPYGAPDPYARQSHHHEHENYGIHEGQYHTDELYQSEEGYREEEEEEAYEMEAPYVREPLDRFPGPDKASTRNEAFSERWRIAPRDDPHYDDPYKHDGYPDVPEPPRLYERVLGRRPPMEACDQHSPVRPGFSEADRQEQDDRETATDLLVNFGGYSGPHRRPSSAPNRKQRLAALLTSLGLTLDDLQDLDTFGEEELTPGRSLEILRDISNRKLMNVACTVMGSSEAAAAVSAITATTTATSPRKSATTATAIVEEKRPKVWDYTHGGKDTYSGCPSPQQKNDYFGRRPPKFPHTCCICNKPLSGIRDWTKHITGRIHQASCEFIKEKYPLWKPENWYEKSKSSEQKNNNSKEKAENADGTSEPAVNTAVVEMELESDTEEDSTATSAKVDVGVSGVAGMSSGANISGGAVTADTDKIAGGPRMTSGAGMSSGPRMTSGARMSGGAGMTTGAGVSGGARMSGGSGMTGGAGMSGGSGMTGGAGMSGGARMTGGAGMTSGARITSGSGMFGGARMSGGTRMLGGAGVTRGAGMSDGSGLSGRAIMSGGPDGSDRPIMYGGSDDMPGSARMYGGTGNIPDRAGSSGRGEMHSDGSISDRTGKSGGTDVHDRFSMYASARMSGGGDTSGMVRMPGGTGVSDRSGMYGGSSVSGRSGMSPRGTDIFGQTGMSGRAGMSGRDGMSGRGDMVGMTRVSGSGARMYGGGNDMPGSDMHGGGEAYCDDTAYSSDRSGAGIGAYGGYDRGRNYSGSEPASSSNADEFGSRASRYSVAKSYRGDNVYEYSQTDDYGGVSGKGYVADTYGKSDGVYRRAGGGRVDGFGSETDLYGGGDDDSGGGTYLGERVSLSSFSGSQTSAGADISGVARLSYGSDGVSGPRGMSGSAKMSGLDSMSGPSRTSGGNRFARATDHASIGAPFLPKSHDMVSCTSHAPWETEEHDGGDDGGGGNGSSARAGFVTGAEPGPGYERWCFSPPQQSHRVALPPPPERHGMMTGRKRCLLEEKSEDCDKWGSDIPASGDRHSGERARLGPYRSTMLAWKDEYNSSGGGWRADAR</sequence>
<feature type="compositionally biased region" description="Basic and acidic residues" evidence="1">
    <location>
        <begin position="51"/>
        <end position="66"/>
    </location>
</feature>
<dbReference type="RefSeq" id="XP_032808415.1">
    <property type="nucleotide sequence ID" value="XM_032952524.1"/>
</dbReference>